<gene>
    <name evidence="1" type="ORF">PBY51_016909</name>
</gene>
<dbReference type="Proteomes" id="UP001346869">
    <property type="component" value="Unassembled WGS sequence"/>
</dbReference>
<evidence type="ECO:0000313" key="2">
    <source>
        <dbReference type="Proteomes" id="UP001346869"/>
    </source>
</evidence>
<protein>
    <submittedName>
        <fullName evidence="1">Uncharacterized protein</fullName>
    </submittedName>
</protein>
<sequence length="103" mass="11400">MIEGNYGDTSPNTKLYFLILSSCFLPLYHHPLPVQHGGGSEDALGVWTVESWGETEGRVVAILAGDTEALFFRLLPVVLRPSYRLKLSSGYRSGSLADLLQRF</sequence>
<evidence type="ECO:0000313" key="1">
    <source>
        <dbReference type="EMBL" id="KAK5847809.1"/>
    </source>
</evidence>
<comment type="caution">
    <text evidence="1">The sequence shown here is derived from an EMBL/GenBank/DDBJ whole genome shotgun (WGS) entry which is preliminary data.</text>
</comment>
<reference evidence="1 2" key="2">
    <citation type="journal article" date="2023" name="Mol. Biol. Evol.">
        <title>Genomics of Secondarily Temperate Adaptation in the Only Non-Antarctic Icefish.</title>
        <authorList>
            <person name="Rivera-Colon A.G."/>
            <person name="Rayamajhi N."/>
            <person name="Minhas B.F."/>
            <person name="Madrigal G."/>
            <person name="Bilyk K.T."/>
            <person name="Yoon V."/>
            <person name="Hune M."/>
            <person name="Gregory S."/>
            <person name="Cheng C.H.C."/>
            <person name="Catchen J.M."/>
        </authorList>
    </citation>
    <scope>NUCLEOTIDE SEQUENCE [LARGE SCALE GENOMIC DNA]</scope>
    <source>
        <strain evidence="1">JMC-PN-2008</strain>
    </source>
</reference>
<keyword evidence="2" id="KW-1185">Reference proteome</keyword>
<reference evidence="1 2" key="1">
    <citation type="journal article" date="2023" name="Genes (Basel)">
        <title>Chromosome-Level Genome Assembly and Circadian Gene Repertoire of the Patagonia Blennie Eleginops maclovinus-The Closest Ancestral Proxy of Antarctic Cryonotothenioids.</title>
        <authorList>
            <person name="Cheng C.C."/>
            <person name="Rivera-Colon A.G."/>
            <person name="Minhas B.F."/>
            <person name="Wilson L."/>
            <person name="Rayamajhi N."/>
            <person name="Vargas-Chacoff L."/>
            <person name="Catchen J.M."/>
        </authorList>
    </citation>
    <scope>NUCLEOTIDE SEQUENCE [LARGE SCALE GENOMIC DNA]</scope>
    <source>
        <strain evidence="1">JMC-PN-2008</strain>
    </source>
</reference>
<proteinExistence type="predicted"/>
<name>A0AAN7WSH1_ELEMC</name>
<organism evidence="1 2">
    <name type="scientific">Eleginops maclovinus</name>
    <name type="common">Patagonian blennie</name>
    <name type="synonym">Eleginus maclovinus</name>
    <dbReference type="NCBI Taxonomy" id="56733"/>
    <lineage>
        <taxon>Eukaryota</taxon>
        <taxon>Metazoa</taxon>
        <taxon>Chordata</taxon>
        <taxon>Craniata</taxon>
        <taxon>Vertebrata</taxon>
        <taxon>Euteleostomi</taxon>
        <taxon>Actinopterygii</taxon>
        <taxon>Neopterygii</taxon>
        <taxon>Teleostei</taxon>
        <taxon>Neoteleostei</taxon>
        <taxon>Acanthomorphata</taxon>
        <taxon>Eupercaria</taxon>
        <taxon>Perciformes</taxon>
        <taxon>Notothenioidei</taxon>
        <taxon>Eleginopidae</taxon>
        <taxon>Eleginops</taxon>
    </lineage>
</organism>
<dbReference type="EMBL" id="JAUZQC010000026">
    <property type="protein sequence ID" value="KAK5847809.1"/>
    <property type="molecule type" value="Genomic_DNA"/>
</dbReference>
<dbReference type="AlphaFoldDB" id="A0AAN7WSH1"/>
<accession>A0AAN7WSH1</accession>